<dbReference type="AlphaFoldDB" id="A0AAE3AY16"/>
<feature type="domain" description="Type II secretion system protein GspF" evidence="7">
    <location>
        <begin position="92"/>
        <end position="216"/>
    </location>
</feature>
<sequence length="259" mass="29986">MWKSWKRRALAENKTDYSKYRFSWQEYLLCFFKAFFATGAFTGMFYRSWLGMLAFPAVWKVLYRRDKKNRIQKRKERLSLQFKDTILMVTAGIQAGSSIENAFLDVEREIGVLYGQNSEMGQELALIRKGLTNRVALEQMLLDFGRRSGIEEIRDFTEVFATARHLGGNLKEMIQRTADLTGQRMETQRDIATMLASRKYEQKVMMLIPFLLYGYMQVSSKGFFDGLYHNPAGIAIMTVCLGLYLASCVLAEKIMDIRA</sequence>
<evidence type="ECO:0000259" key="7">
    <source>
        <dbReference type="Pfam" id="PF00482"/>
    </source>
</evidence>
<dbReference type="GO" id="GO:0005886">
    <property type="term" value="C:plasma membrane"/>
    <property type="evidence" value="ECO:0007669"/>
    <property type="project" value="UniProtKB-SubCell"/>
</dbReference>
<keyword evidence="4 6" id="KW-1133">Transmembrane helix</keyword>
<dbReference type="Pfam" id="PF00482">
    <property type="entry name" value="T2SSF"/>
    <property type="match status" value="1"/>
</dbReference>
<feature type="transmembrane region" description="Helical" evidence="6">
    <location>
        <begin position="20"/>
        <end position="38"/>
    </location>
</feature>
<accession>A0AAE3AY16</accession>
<keyword evidence="2" id="KW-1003">Cell membrane</keyword>
<dbReference type="Proteomes" id="UP001199355">
    <property type="component" value="Unassembled WGS sequence"/>
</dbReference>
<feature type="transmembrane region" description="Helical" evidence="6">
    <location>
        <begin position="44"/>
        <end position="63"/>
    </location>
</feature>
<dbReference type="RefSeq" id="WP_308728258.1">
    <property type="nucleotide sequence ID" value="NZ_JAJEQF010000018.1"/>
</dbReference>
<comment type="caution">
    <text evidence="8">The sequence shown here is derived from an EMBL/GenBank/DDBJ whole genome shotgun (WGS) entry which is preliminary data.</text>
</comment>
<name>A0AAE3AY16_9FIRM</name>
<dbReference type="PANTHER" id="PTHR35007:SF1">
    <property type="entry name" value="PILUS ASSEMBLY PROTEIN"/>
    <property type="match status" value="1"/>
</dbReference>
<evidence type="ECO:0000256" key="5">
    <source>
        <dbReference type="ARBA" id="ARBA00023136"/>
    </source>
</evidence>
<reference evidence="8 9" key="1">
    <citation type="submission" date="2021-10" db="EMBL/GenBank/DDBJ databases">
        <title>Anaerobic single-cell dispensing facilitates the cultivation of human gut bacteria.</title>
        <authorList>
            <person name="Afrizal A."/>
        </authorList>
    </citation>
    <scope>NUCLEOTIDE SEQUENCE [LARGE SCALE GENOMIC DNA]</scope>
    <source>
        <strain evidence="8 9">CLA-AA-H244</strain>
    </source>
</reference>
<evidence type="ECO:0000256" key="4">
    <source>
        <dbReference type="ARBA" id="ARBA00022989"/>
    </source>
</evidence>
<proteinExistence type="predicted"/>
<evidence type="ECO:0000313" key="8">
    <source>
        <dbReference type="EMBL" id="MCC2167720.1"/>
    </source>
</evidence>
<evidence type="ECO:0000256" key="2">
    <source>
        <dbReference type="ARBA" id="ARBA00022475"/>
    </source>
</evidence>
<protein>
    <submittedName>
        <fullName evidence="8">Type II secretion system F family protein</fullName>
    </submittedName>
</protein>
<comment type="subcellular location">
    <subcellularLocation>
        <location evidence="1">Cell membrane</location>
        <topology evidence="1">Multi-pass membrane protein</topology>
    </subcellularLocation>
</comment>
<evidence type="ECO:0000313" key="9">
    <source>
        <dbReference type="Proteomes" id="UP001199355"/>
    </source>
</evidence>
<organism evidence="8 9">
    <name type="scientific">Gallintestinimicrobium propionicum</name>
    <dbReference type="NCBI Taxonomy" id="2981770"/>
    <lineage>
        <taxon>Bacteria</taxon>
        <taxon>Bacillati</taxon>
        <taxon>Bacillota</taxon>
        <taxon>Clostridia</taxon>
        <taxon>Lachnospirales</taxon>
        <taxon>Lachnospiraceae</taxon>
        <taxon>Gallintestinimicrobium</taxon>
    </lineage>
</organism>
<keyword evidence="3 6" id="KW-0812">Transmembrane</keyword>
<dbReference type="EMBL" id="JAJEQF010000018">
    <property type="protein sequence ID" value="MCC2167720.1"/>
    <property type="molecule type" value="Genomic_DNA"/>
</dbReference>
<feature type="transmembrane region" description="Helical" evidence="6">
    <location>
        <begin position="204"/>
        <end position="220"/>
    </location>
</feature>
<evidence type="ECO:0000256" key="3">
    <source>
        <dbReference type="ARBA" id="ARBA00022692"/>
    </source>
</evidence>
<keyword evidence="5 6" id="KW-0472">Membrane</keyword>
<dbReference type="PANTHER" id="PTHR35007">
    <property type="entry name" value="INTEGRAL MEMBRANE PROTEIN-RELATED"/>
    <property type="match status" value="1"/>
</dbReference>
<feature type="transmembrane region" description="Helical" evidence="6">
    <location>
        <begin position="232"/>
        <end position="251"/>
    </location>
</feature>
<gene>
    <name evidence="8" type="ORF">LKD45_08450</name>
</gene>
<evidence type="ECO:0000256" key="6">
    <source>
        <dbReference type="SAM" id="Phobius"/>
    </source>
</evidence>
<dbReference type="InterPro" id="IPR018076">
    <property type="entry name" value="T2SS_GspF_dom"/>
</dbReference>
<keyword evidence="9" id="KW-1185">Reference proteome</keyword>
<evidence type="ECO:0000256" key="1">
    <source>
        <dbReference type="ARBA" id="ARBA00004651"/>
    </source>
</evidence>